<accession>A0A8S9S5N8</accession>
<dbReference type="PANTHER" id="PTHR31286:SF163">
    <property type="entry name" value="ZINC KNUCKLE CX2CX4HX4C DOMAIN-CONTAINING PROTEIN"/>
    <property type="match status" value="1"/>
</dbReference>
<evidence type="ECO:0000256" key="1">
    <source>
        <dbReference type="SAM" id="MobiDB-lite"/>
    </source>
</evidence>
<feature type="region of interest" description="Disordered" evidence="1">
    <location>
        <begin position="1"/>
        <end position="24"/>
    </location>
</feature>
<gene>
    <name evidence="4" type="ORF">F2Q69_00028348</name>
</gene>
<dbReference type="Pfam" id="PF14392">
    <property type="entry name" value="zf-CCHC_4"/>
    <property type="match status" value="1"/>
</dbReference>
<name>A0A8S9S5N8_BRACR</name>
<dbReference type="Proteomes" id="UP000712600">
    <property type="component" value="Unassembled WGS sequence"/>
</dbReference>
<dbReference type="AlphaFoldDB" id="A0A8S9S5N8"/>
<organism evidence="4 5">
    <name type="scientific">Brassica cretica</name>
    <name type="common">Mustard</name>
    <dbReference type="NCBI Taxonomy" id="69181"/>
    <lineage>
        <taxon>Eukaryota</taxon>
        <taxon>Viridiplantae</taxon>
        <taxon>Streptophyta</taxon>
        <taxon>Embryophyta</taxon>
        <taxon>Tracheophyta</taxon>
        <taxon>Spermatophyta</taxon>
        <taxon>Magnoliopsida</taxon>
        <taxon>eudicotyledons</taxon>
        <taxon>Gunneridae</taxon>
        <taxon>Pentapetalae</taxon>
        <taxon>rosids</taxon>
        <taxon>malvids</taxon>
        <taxon>Brassicales</taxon>
        <taxon>Brassicaceae</taxon>
        <taxon>Brassiceae</taxon>
        <taxon>Brassica</taxon>
    </lineage>
</organism>
<dbReference type="Pfam" id="PF14111">
    <property type="entry name" value="DUF4283"/>
    <property type="match status" value="1"/>
</dbReference>
<comment type="caution">
    <text evidence="4">The sequence shown here is derived from an EMBL/GenBank/DDBJ whole genome shotgun (WGS) entry which is preliminary data.</text>
</comment>
<dbReference type="InterPro" id="IPR025558">
    <property type="entry name" value="DUF4283"/>
</dbReference>
<dbReference type="EMBL" id="QGKX02000088">
    <property type="protein sequence ID" value="KAF3588865.1"/>
    <property type="molecule type" value="Genomic_DNA"/>
</dbReference>
<feature type="compositionally biased region" description="Basic and acidic residues" evidence="1">
    <location>
        <begin position="1"/>
        <end position="12"/>
    </location>
</feature>
<feature type="domain" description="DUF4283" evidence="2">
    <location>
        <begin position="38"/>
        <end position="118"/>
    </location>
</feature>
<evidence type="ECO:0000259" key="2">
    <source>
        <dbReference type="Pfam" id="PF14111"/>
    </source>
</evidence>
<proteinExistence type="predicted"/>
<dbReference type="InterPro" id="IPR040256">
    <property type="entry name" value="At4g02000-like"/>
</dbReference>
<dbReference type="InterPro" id="IPR025836">
    <property type="entry name" value="Zn_knuckle_CX2CX4HX4C"/>
</dbReference>
<evidence type="ECO:0000259" key="3">
    <source>
        <dbReference type="Pfam" id="PF14392"/>
    </source>
</evidence>
<sequence>MDRRYSRSEKGKWQAPPELPAKRPPVRIPATDCEDLIEANRLTVIGRVTNPLIQKPRAVIDFMEQVWKLEGRLEGRVFGLEKFQIKFKTESELLQVLENDPYHYKRWMLLLQRWEPTVSDQFPDSISFHNVKEAKIWAEVNGLQPLIMNMEIELPTDDVTEVEFEYIKIEKHCFTCFSLFHEESDCIHRPLNAPPPKDLKLSITQSIALQRIEAEKGGTTTCVAIEEQMFPDHQSGRLGQATHKLDEIDPMT</sequence>
<protein>
    <recommendedName>
        <fullName evidence="6">DUF4283 domain-containing protein</fullName>
    </recommendedName>
</protein>
<dbReference type="PANTHER" id="PTHR31286">
    <property type="entry name" value="GLYCINE-RICH CELL WALL STRUCTURAL PROTEIN 1.8-LIKE"/>
    <property type="match status" value="1"/>
</dbReference>
<evidence type="ECO:0008006" key="6">
    <source>
        <dbReference type="Google" id="ProtNLM"/>
    </source>
</evidence>
<feature type="domain" description="Zinc knuckle CX2CX4HX4C" evidence="3">
    <location>
        <begin position="144"/>
        <end position="186"/>
    </location>
</feature>
<evidence type="ECO:0000313" key="5">
    <source>
        <dbReference type="Proteomes" id="UP000712600"/>
    </source>
</evidence>
<reference evidence="4" key="1">
    <citation type="submission" date="2019-12" db="EMBL/GenBank/DDBJ databases">
        <title>Genome sequencing and annotation of Brassica cretica.</title>
        <authorList>
            <person name="Studholme D.J."/>
            <person name="Sarris P."/>
        </authorList>
    </citation>
    <scope>NUCLEOTIDE SEQUENCE</scope>
    <source>
        <strain evidence="4">PFS-109/04</strain>
        <tissue evidence="4">Leaf</tissue>
    </source>
</reference>
<evidence type="ECO:0000313" key="4">
    <source>
        <dbReference type="EMBL" id="KAF3588865.1"/>
    </source>
</evidence>